<feature type="domain" description="Peptidase M28" evidence="1">
    <location>
        <begin position="108"/>
        <end position="321"/>
    </location>
</feature>
<sequence length="331" mass="36402">MLLAAALLGASACTPVTPLDESKLPVLEEIASQIDQDRLMGTVADLVAEHKSEKPFDCELLGPNTSVYPELCNLTHEKAGEYMQRRLEQLDLPVRREVVAKDLLTVSNVIAEYKGVKYPEEVILISAHFDVYYAAADDNSTGVAAVLELARVLSQYKFDRTLRFVGFDLEELGYVGSHRYVESLGSSKEVVLTVNFDSLGYYNDTPGSQQTSLGLPAPSEANFLAVIGNDNSLERVNEFMALNESFDTMRTFGVVASGLGNNPGNAPLLRSDHGPFWLRGHEAVFISDTAYFRNPGYHNEKDTMDLLNPPMFRKAVQLSAAAIAYWAGVQP</sequence>
<comment type="caution">
    <text evidence="2">The sequence shown here is derived from an EMBL/GenBank/DDBJ whole genome shotgun (WGS) entry which is preliminary data.</text>
</comment>
<proteinExistence type="predicted"/>
<protein>
    <recommendedName>
        <fullName evidence="1">Peptidase M28 domain-containing protein</fullName>
    </recommendedName>
</protein>
<dbReference type="PANTHER" id="PTHR12147:SF26">
    <property type="entry name" value="PEPTIDASE M28 DOMAIN-CONTAINING PROTEIN"/>
    <property type="match status" value="1"/>
</dbReference>
<accession>A0A084SZN4</accession>
<dbReference type="SUPFAM" id="SSF53187">
    <property type="entry name" value="Zn-dependent exopeptidases"/>
    <property type="match status" value="1"/>
</dbReference>
<dbReference type="GO" id="GO:0006508">
    <property type="term" value="P:proteolysis"/>
    <property type="evidence" value="ECO:0007669"/>
    <property type="project" value="InterPro"/>
</dbReference>
<dbReference type="InterPro" id="IPR045175">
    <property type="entry name" value="M28_fam"/>
</dbReference>
<dbReference type="GO" id="GO:0008235">
    <property type="term" value="F:metalloexopeptidase activity"/>
    <property type="evidence" value="ECO:0007669"/>
    <property type="project" value="InterPro"/>
</dbReference>
<gene>
    <name evidence="2" type="ORF">Q664_06055</name>
</gene>
<dbReference type="Pfam" id="PF04389">
    <property type="entry name" value="Peptidase_M28"/>
    <property type="match status" value="1"/>
</dbReference>
<evidence type="ECO:0000313" key="3">
    <source>
        <dbReference type="Proteomes" id="UP000028547"/>
    </source>
</evidence>
<dbReference type="InterPro" id="IPR007484">
    <property type="entry name" value="Peptidase_M28"/>
</dbReference>
<reference evidence="2 3" key="1">
    <citation type="submission" date="2014-07" db="EMBL/GenBank/DDBJ databases">
        <title>Draft Genome Sequence of Gephyronic Acid Producer, Cystobacter violaceus Strain Cb vi76.</title>
        <authorList>
            <person name="Stevens D.C."/>
            <person name="Young J."/>
            <person name="Carmichael R."/>
            <person name="Tan J."/>
            <person name="Taylor R.E."/>
        </authorList>
    </citation>
    <scope>NUCLEOTIDE SEQUENCE [LARGE SCALE GENOMIC DNA]</scope>
    <source>
        <strain evidence="2 3">Cb vi76</strain>
    </source>
</reference>
<dbReference type="PANTHER" id="PTHR12147">
    <property type="entry name" value="METALLOPEPTIDASE M28 FAMILY MEMBER"/>
    <property type="match status" value="1"/>
</dbReference>
<dbReference type="Proteomes" id="UP000028547">
    <property type="component" value="Unassembled WGS sequence"/>
</dbReference>
<organism evidence="2 3">
    <name type="scientific">Archangium violaceum Cb vi76</name>
    <dbReference type="NCBI Taxonomy" id="1406225"/>
    <lineage>
        <taxon>Bacteria</taxon>
        <taxon>Pseudomonadati</taxon>
        <taxon>Myxococcota</taxon>
        <taxon>Myxococcia</taxon>
        <taxon>Myxococcales</taxon>
        <taxon>Cystobacterineae</taxon>
        <taxon>Archangiaceae</taxon>
        <taxon>Archangium</taxon>
    </lineage>
</organism>
<dbReference type="AlphaFoldDB" id="A0A084SZN4"/>
<evidence type="ECO:0000313" key="2">
    <source>
        <dbReference type="EMBL" id="KFA93919.1"/>
    </source>
</evidence>
<dbReference type="EMBL" id="JPMI01000033">
    <property type="protein sequence ID" value="KFA93919.1"/>
    <property type="molecule type" value="Genomic_DNA"/>
</dbReference>
<dbReference type="Gene3D" id="3.40.630.10">
    <property type="entry name" value="Zn peptidases"/>
    <property type="match status" value="1"/>
</dbReference>
<name>A0A084SZN4_9BACT</name>
<evidence type="ECO:0000259" key="1">
    <source>
        <dbReference type="Pfam" id="PF04389"/>
    </source>
</evidence>